<reference evidence="1" key="1">
    <citation type="journal article" date="2020" name="Stud. Mycol.">
        <title>101 Dothideomycetes genomes: a test case for predicting lifestyles and emergence of pathogens.</title>
        <authorList>
            <person name="Haridas S."/>
            <person name="Albert R."/>
            <person name="Binder M."/>
            <person name="Bloem J."/>
            <person name="Labutti K."/>
            <person name="Salamov A."/>
            <person name="Andreopoulos B."/>
            <person name="Baker S."/>
            <person name="Barry K."/>
            <person name="Bills G."/>
            <person name="Bluhm B."/>
            <person name="Cannon C."/>
            <person name="Castanera R."/>
            <person name="Culley D."/>
            <person name="Daum C."/>
            <person name="Ezra D."/>
            <person name="Gonzalez J."/>
            <person name="Henrissat B."/>
            <person name="Kuo A."/>
            <person name="Liang C."/>
            <person name="Lipzen A."/>
            <person name="Lutzoni F."/>
            <person name="Magnuson J."/>
            <person name="Mondo S."/>
            <person name="Nolan M."/>
            <person name="Ohm R."/>
            <person name="Pangilinan J."/>
            <person name="Park H.-J."/>
            <person name="Ramirez L."/>
            <person name="Alfaro M."/>
            <person name="Sun H."/>
            <person name="Tritt A."/>
            <person name="Yoshinaga Y."/>
            <person name="Zwiers L.-H."/>
            <person name="Turgeon B."/>
            <person name="Goodwin S."/>
            <person name="Spatafora J."/>
            <person name="Crous P."/>
            <person name="Grigoriev I."/>
        </authorList>
    </citation>
    <scope>NUCLEOTIDE SEQUENCE</scope>
    <source>
        <strain evidence="1">CBS 690.94</strain>
    </source>
</reference>
<dbReference type="EMBL" id="MU001498">
    <property type="protein sequence ID" value="KAF2446245.1"/>
    <property type="molecule type" value="Genomic_DNA"/>
</dbReference>
<proteinExistence type="predicted"/>
<name>A0A9P4PJJ3_9PLEO</name>
<protein>
    <submittedName>
        <fullName evidence="1">Uncharacterized protein</fullName>
    </submittedName>
</protein>
<evidence type="ECO:0000313" key="1">
    <source>
        <dbReference type="EMBL" id="KAF2446245.1"/>
    </source>
</evidence>
<evidence type="ECO:0000313" key="2">
    <source>
        <dbReference type="Proteomes" id="UP000799764"/>
    </source>
</evidence>
<sequence>MACHSPVRCRRVYKDSAEHLQVLGLGMAPRGERRRLRFALEVRCKRIAGIADVCRLVNVRCTRRDMHLGHLTVLGSNVVSSVVQPRSTCSLHWTSRHVCLCCTAIVRYTTRHIVVSIRKLGNQTSNRSFVHFQYTTFHPVHTFREQPHTFLSLKPPPLYHHHSPPLKHYLPHNHR</sequence>
<organism evidence="1 2">
    <name type="scientific">Karstenula rhodostoma CBS 690.94</name>
    <dbReference type="NCBI Taxonomy" id="1392251"/>
    <lineage>
        <taxon>Eukaryota</taxon>
        <taxon>Fungi</taxon>
        <taxon>Dikarya</taxon>
        <taxon>Ascomycota</taxon>
        <taxon>Pezizomycotina</taxon>
        <taxon>Dothideomycetes</taxon>
        <taxon>Pleosporomycetidae</taxon>
        <taxon>Pleosporales</taxon>
        <taxon>Massarineae</taxon>
        <taxon>Didymosphaeriaceae</taxon>
        <taxon>Karstenula</taxon>
    </lineage>
</organism>
<comment type="caution">
    <text evidence="1">The sequence shown here is derived from an EMBL/GenBank/DDBJ whole genome shotgun (WGS) entry which is preliminary data.</text>
</comment>
<dbReference type="AlphaFoldDB" id="A0A9P4PJJ3"/>
<gene>
    <name evidence="1" type="ORF">P171DRAFT_255699</name>
</gene>
<keyword evidence="2" id="KW-1185">Reference proteome</keyword>
<dbReference type="Proteomes" id="UP000799764">
    <property type="component" value="Unassembled WGS sequence"/>
</dbReference>
<accession>A0A9P4PJJ3</accession>